<evidence type="ECO:0000313" key="1">
    <source>
        <dbReference type="EMBL" id="KAK7112401.1"/>
    </source>
</evidence>
<organism evidence="1 2">
    <name type="scientific">Littorina saxatilis</name>
    <dbReference type="NCBI Taxonomy" id="31220"/>
    <lineage>
        <taxon>Eukaryota</taxon>
        <taxon>Metazoa</taxon>
        <taxon>Spiralia</taxon>
        <taxon>Lophotrochozoa</taxon>
        <taxon>Mollusca</taxon>
        <taxon>Gastropoda</taxon>
        <taxon>Caenogastropoda</taxon>
        <taxon>Littorinimorpha</taxon>
        <taxon>Littorinoidea</taxon>
        <taxon>Littorinidae</taxon>
        <taxon>Littorina</taxon>
    </lineage>
</organism>
<sequence length="68" mass="7803">MSGLQVIEKYVYDVLRQRLHLILPSGGVLTLSCAKNPFRAVDQLPERTPDEVVNCLLDVFLVHDRFTY</sequence>
<dbReference type="Proteomes" id="UP001374579">
    <property type="component" value="Unassembled WGS sequence"/>
</dbReference>
<dbReference type="AlphaFoldDB" id="A0AAN9BVV8"/>
<accession>A0AAN9BVV8</accession>
<dbReference type="EMBL" id="JBAMIC010000002">
    <property type="protein sequence ID" value="KAK7112401.1"/>
    <property type="molecule type" value="Genomic_DNA"/>
</dbReference>
<keyword evidence="2" id="KW-1185">Reference proteome</keyword>
<comment type="caution">
    <text evidence="1">The sequence shown here is derived from an EMBL/GenBank/DDBJ whole genome shotgun (WGS) entry which is preliminary data.</text>
</comment>
<evidence type="ECO:0000313" key="2">
    <source>
        <dbReference type="Proteomes" id="UP001374579"/>
    </source>
</evidence>
<reference evidence="1 2" key="1">
    <citation type="submission" date="2024-02" db="EMBL/GenBank/DDBJ databases">
        <title>Chromosome-scale genome assembly of the rough periwinkle Littorina saxatilis.</title>
        <authorList>
            <person name="De Jode A."/>
            <person name="Faria R."/>
            <person name="Formenti G."/>
            <person name="Sims Y."/>
            <person name="Smith T.P."/>
            <person name="Tracey A."/>
            <person name="Wood J.M.D."/>
            <person name="Zagrodzka Z.B."/>
            <person name="Johannesson K."/>
            <person name="Butlin R.K."/>
            <person name="Leder E.H."/>
        </authorList>
    </citation>
    <scope>NUCLEOTIDE SEQUENCE [LARGE SCALE GENOMIC DNA]</scope>
    <source>
        <strain evidence="1">Snail1</strain>
        <tissue evidence="1">Muscle</tissue>
    </source>
</reference>
<protein>
    <submittedName>
        <fullName evidence="1">Uncharacterized protein</fullName>
    </submittedName>
</protein>
<proteinExistence type="predicted"/>
<name>A0AAN9BVV8_9CAEN</name>
<gene>
    <name evidence="1" type="ORF">V1264_011866</name>
</gene>